<feature type="chain" id="PRO_5006711421" description="chitinase" evidence="10">
    <location>
        <begin position="17"/>
        <end position="375"/>
    </location>
</feature>
<protein>
    <recommendedName>
        <fullName evidence="2">chitinase</fullName>
        <ecNumber evidence="2">3.2.1.14</ecNumber>
    </recommendedName>
</protein>
<accession>A0A0U1M0M9</accession>
<dbReference type="OMA" id="WEIDAFP"/>
<comment type="similarity">
    <text evidence="9">Belongs to the glycosyl hydrolase 18 family.</text>
</comment>
<dbReference type="GO" id="GO:0000272">
    <property type="term" value="P:polysaccharide catabolic process"/>
    <property type="evidence" value="ECO:0007669"/>
    <property type="project" value="UniProtKB-KW"/>
</dbReference>
<evidence type="ECO:0000313" key="12">
    <source>
        <dbReference type="EMBL" id="CRG89087.1"/>
    </source>
</evidence>
<dbReference type="SMART" id="SM00636">
    <property type="entry name" value="Glyco_18"/>
    <property type="match status" value="1"/>
</dbReference>
<sequence length="375" mass="40230">MRYALAAGLLAAQAAALRNVMYVDEWHYTSLPSSDMLSSVTHAIMAFAPSEGFSSGSTFTPFMSVDSFRALFPSSTKIMVALGGWGDNAGFSTGVASNDSITTYAKNVATMLDSMGFDGVDIDWEYPGGNGEDYKTTPNSQRTGEIDSFPVLLKAIRDAIGTDKVLSIATPGLKRDMIAYTADKGPSIFEPVDMVNIMSYDLMNRRDNVTKHHTSIKGSLEAVNNYIDIGMNASQGNLGIAFYSKYFYTDPASDCATEPLGCATVALEDAQGQDTGKSGAVTFETSPEVSDTVALSSWSTAKSNGITDDEEGGQYYWDSTNNIFWTWDTPELISKKFTEIIGKTGLGGVMAWSLGEDSLDWSELKAINTGVAGSS</sequence>
<dbReference type="GO" id="GO:0008843">
    <property type="term" value="F:endochitinase activity"/>
    <property type="evidence" value="ECO:0007669"/>
    <property type="project" value="UniProtKB-EC"/>
</dbReference>
<evidence type="ECO:0000256" key="4">
    <source>
        <dbReference type="ARBA" id="ARBA00023024"/>
    </source>
</evidence>
<keyword evidence="7" id="KW-0624">Polysaccharide degradation</keyword>
<evidence type="ECO:0000256" key="2">
    <source>
        <dbReference type="ARBA" id="ARBA00012729"/>
    </source>
</evidence>
<dbReference type="AlphaFoldDB" id="A0A0U1M0M9"/>
<dbReference type="InterPro" id="IPR050314">
    <property type="entry name" value="Glycosyl_Hydrlase_18"/>
</dbReference>
<evidence type="ECO:0000256" key="7">
    <source>
        <dbReference type="ARBA" id="ARBA00023326"/>
    </source>
</evidence>
<evidence type="ECO:0000256" key="6">
    <source>
        <dbReference type="ARBA" id="ARBA00023295"/>
    </source>
</evidence>
<keyword evidence="10" id="KW-0732">Signal</keyword>
<evidence type="ECO:0000256" key="5">
    <source>
        <dbReference type="ARBA" id="ARBA00023277"/>
    </source>
</evidence>
<organism evidence="12 13">
    <name type="scientific">Talaromyces islandicus</name>
    <name type="common">Penicillium islandicum</name>
    <dbReference type="NCBI Taxonomy" id="28573"/>
    <lineage>
        <taxon>Eukaryota</taxon>
        <taxon>Fungi</taxon>
        <taxon>Dikarya</taxon>
        <taxon>Ascomycota</taxon>
        <taxon>Pezizomycotina</taxon>
        <taxon>Eurotiomycetes</taxon>
        <taxon>Eurotiomycetidae</taxon>
        <taxon>Eurotiales</taxon>
        <taxon>Trichocomaceae</taxon>
        <taxon>Talaromyces</taxon>
        <taxon>Talaromyces sect. Islandici</taxon>
    </lineage>
</organism>
<reference evidence="12 13" key="1">
    <citation type="submission" date="2015-04" db="EMBL/GenBank/DDBJ databases">
        <authorList>
            <person name="Syromyatnikov M.Y."/>
            <person name="Popov V.N."/>
        </authorList>
    </citation>
    <scope>NUCLEOTIDE SEQUENCE [LARGE SCALE GENOMIC DNA]</scope>
    <source>
        <strain evidence="12">WF-38-12</strain>
    </source>
</reference>
<dbReference type="EMBL" id="CVMT01000005">
    <property type="protein sequence ID" value="CRG89087.1"/>
    <property type="molecule type" value="Genomic_DNA"/>
</dbReference>
<evidence type="ECO:0000313" key="13">
    <source>
        <dbReference type="Proteomes" id="UP000054383"/>
    </source>
</evidence>
<evidence type="ECO:0000256" key="1">
    <source>
        <dbReference type="ARBA" id="ARBA00000822"/>
    </source>
</evidence>
<dbReference type="GO" id="GO:0006032">
    <property type="term" value="P:chitin catabolic process"/>
    <property type="evidence" value="ECO:0007669"/>
    <property type="project" value="UniProtKB-KW"/>
</dbReference>
<gene>
    <name evidence="12" type="ORF">PISL3812_06122</name>
</gene>
<evidence type="ECO:0000256" key="3">
    <source>
        <dbReference type="ARBA" id="ARBA00022801"/>
    </source>
</evidence>
<dbReference type="GO" id="GO:0008061">
    <property type="term" value="F:chitin binding"/>
    <property type="evidence" value="ECO:0007669"/>
    <property type="project" value="InterPro"/>
</dbReference>
<proteinExistence type="inferred from homology"/>
<keyword evidence="5" id="KW-0119">Carbohydrate metabolism</keyword>
<dbReference type="STRING" id="28573.A0A0U1M0M9"/>
<dbReference type="InterPro" id="IPR001223">
    <property type="entry name" value="Glyco_hydro18_cat"/>
</dbReference>
<dbReference type="PROSITE" id="PS01095">
    <property type="entry name" value="GH18_1"/>
    <property type="match status" value="1"/>
</dbReference>
<dbReference type="Pfam" id="PF00704">
    <property type="entry name" value="Glyco_hydro_18"/>
    <property type="match status" value="1"/>
</dbReference>
<evidence type="ECO:0000259" key="11">
    <source>
        <dbReference type="PROSITE" id="PS51910"/>
    </source>
</evidence>
<comment type="catalytic activity">
    <reaction evidence="1">
        <text>Random endo-hydrolysis of N-acetyl-beta-D-glucosaminide (1-&gt;4)-beta-linkages in chitin and chitodextrins.</text>
        <dbReference type="EC" id="3.2.1.14"/>
    </reaction>
</comment>
<dbReference type="InterPro" id="IPR011583">
    <property type="entry name" value="Chitinase_II/V-like_cat"/>
</dbReference>
<keyword evidence="3 8" id="KW-0378">Hydrolase</keyword>
<dbReference type="PANTHER" id="PTHR11177">
    <property type="entry name" value="CHITINASE"/>
    <property type="match status" value="1"/>
</dbReference>
<feature type="signal peptide" evidence="10">
    <location>
        <begin position="1"/>
        <end position="16"/>
    </location>
</feature>
<feature type="domain" description="GH18" evidence="11">
    <location>
        <begin position="17"/>
        <end position="374"/>
    </location>
</feature>
<dbReference type="PROSITE" id="PS51910">
    <property type="entry name" value="GH18_2"/>
    <property type="match status" value="1"/>
</dbReference>
<keyword evidence="4" id="KW-0146">Chitin degradation</keyword>
<dbReference type="EC" id="3.2.1.14" evidence="2"/>
<dbReference type="SUPFAM" id="SSF51445">
    <property type="entry name" value="(Trans)glycosidases"/>
    <property type="match status" value="1"/>
</dbReference>
<dbReference type="Proteomes" id="UP000054383">
    <property type="component" value="Unassembled WGS sequence"/>
</dbReference>
<evidence type="ECO:0000256" key="8">
    <source>
        <dbReference type="RuleBase" id="RU000489"/>
    </source>
</evidence>
<dbReference type="GO" id="GO:0005576">
    <property type="term" value="C:extracellular region"/>
    <property type="evidence" value="ECO:0007669"/>
    <property type="project" value="TreeGrafter"/>
</dbReference>
<evidence type="ECO:0000256" key="10">
    <source>
        <dbReference type="SAM" id="SignalP"/>
    </source>
</evidence>
<dbReference type="InterPro" id="IPR017853">
    <property type="entry name" value="GH"/>
</dbReference>
<dbReference type="Gene3D" id="3.20.20.80">
    <property type="entry name" value="Glycosidases"/>
    <property type="match status" value="1"/>
</dbReference>
<dbReference type="FunFam" id="3.20.20.80:FF:000159">
    <property type="entry name" value="Class V chitinase, putative"/>
    <property type="match status" value="1"/>
</dbReference>
<name>A0A0U1M0M9_TALIS</name>
<evidence type="ECO:0000256" key="9">
    <source>
        <dbReference type="RuleBase" id="RU004453"/>
    </source>
</evidence>
<dbReference type="OrthoDB" id="73875at2759"/>
<keyword evidence="13" id="KW-1185">Reference proteome</keyword>
<dbReference type="PANTHER" id="PTHR11177:SF337">
    <property type="entry name" value="CHITINASE"/>
    <property type="match status" value="1"/>
</dbReference>
<dbReference type="InterPro" id="IPR001579">
    <property type="entry name" value="Glyco_hydro_18_chit_AS"/>
</dbReference>
<keyword evidence="6 8" id="KW-0326">Glycosidase</keyword>